<dbReference type="EMBL" id="JAQQAF010000002">
    <property type="protein sequence ID" value="KAJ8505947.1"/>
    <property type="molecule type" value="Genomic_DNA"/>
</dbReference>
<gene>
    <name evidence="2" type="ORF">OPV22_006833</name>
</gene>
<feature type="region of interest" description="Disordered" evidence="1">
    <location>
        <begin position="1"/>
        <end position="23"/>
    </location>
</feature>
<evidence type="ECO:0000313" key="3">
    <source>
        <dbReference type="Proteomes" id="UP001222027"/>
    </source>
</evidence>
<protein>
    <submittedName>
        <fullName evidence="2">Uncharacterized protein</fullName>
    </submittedName>
</protein>
<evidence type="ECO:0000313" key="2">
    <source>
        <dbReference type="EMBL" id="KAJ8505947.1"/>
    </source>
</evidence>
<keyword evidence="3" id="KW-1185">Reference proteome</keyword>
<name>A0AAV8Q5C7_ENSVE</name>
<dbReference type="Proteomes" id="UP001222027">
    <property type="component" value="Unassembled WGS sequence"/>
</dbReference>
<dbReference type="AlphaFoldDB" id="A0AAV8Q5C7"/>
<sequence length="90" mass="10342">MKKHAAPMALSERPTSPPLGSETWRWSAGRRHGSMNTPTALVLSATSGSTRLQIFLWEYYNIYLSLKQQHPQFHACIPYKPQPAYLQHLY</sequence>
<comment type="caution">
    <text evidence="2">The sequence shown here is derived from an EMBL/GenBank/DDBJ whole genome shotgun (WGS) entry which is preliminary data.</text>
</comment>
<proteinExistence type="predicted"/>
<reference evidence="2 3" key="1">
    <citation type="submission" date="2022-12" db="EMBL/GenBank/DDBJ databases">
        <title>Chromosome-scale assembly of the Ensete ventricosum genome.</title>
        <authorList>
            <person name="Dussert Y."/>
            <person name="Stocks J."/>
            <person name="Wendawek A."/>
            <person name="Woldeyes F."/>
            <person name="Nichols R.A."/>
            <person name="Borrell J.S."/>
        </authorList>
    </citation>
    <scope>NUCLEOTIDE SEQUENCE [LARGE SCALE GENOMIC DNA]</scope>
    <source>
        <strain evidence="3">cv. Maze</strain>
        <tissue evidence="2">Seeds</tissue>
    </source>
</reference>
<organism evidence="2 3">
    <name type="scientific">Ensete ventricosum</name>
    <name type="common">Abyssinian banana</name>
    <name type="synonym">Musa ensete</name>
    <dbReference type="NCBI Taxonomy" id="4639"/>
    <lineage>
        <taxon>Eukaryota</taxon>
        <taxon>Viridiplantae</taxon>
        <taxon>Streptophyta</taxon>
        <taxon>Embryophyta</taxon>
        <taxon>Tracheophyta</taxon>
        <taxon>Spermatophyta</taxon>
        <taxon>Magnoliopsida</taxon>
        <taxon>Liliopsida</taxon>
        <taxon>Zingiberales</taxon>
        <taxon>Musaceae</taxon>
        <taxon>Ensete</taxon>
    </lineage>
</organism>
<evidence type="ECO:0000256" key="1">
    <source>
        <dbReference type="SAM" id="MobiDB-lite"/>
    </source>
</evidence>
<accession>A0AAV8Q5C7</accession>